<organism evidence="2 3">
    <name type="scientific">Rhizophagus irregularis (strain DAOM 181602 / DAOM 197198 / MUCL 43194)</name>
    <name type="common">Arbuscular mycorrhizal fungus</name>
    <name type="synonym">Glomus intraradices</name>
    <dbReference type="NCBI Taxonomy" id="747089"/>
    <lineage>
        <taxon>Eukaryota</taxon>
        <taxon>Fungi</taxon>
        <taxon>Fungi incertae sedis</taxon>
        <taxon>Mucoromycota</taxon>
        <taxon>Glomeromycotina</taxon>
        <taxon>Glomeromycetes</taxon>
        <taxon>Glomerales</taxon>
        <taxon>Glomeraceae</taxon>
        <taxon>Rhizophagus</taxon>
    </lineage>
</organism>
<keyword evidence="3" id="KW-1185">Reference proteome</keyword>
<name>A0A2P4P9E4_RHIID</name>
<proteinExistence type="predicted"/>
<evidence type="ECO:0000313" key="2">
    <source>
        <dbReference type="EMBL" id="POG61987.1"/>
    </source>
</evidence>
<dbReference type="AlphaFoldDB" id="A0A2P4P9E4"/>
<accession>A0A2P4P9E4</accession>
<feature type="region of interest" description="Disordered" evidence="1">
    <location>
        <begin position="55"/>
        <end position="81"/>
    </location>
</feature>
<comment type="caution">
    <text evidence="2">The sequence shown here is derived from an EMBL/GenBank/DDBJ whole genome shotgun (WGS) entry which is preliminary data.</text>
</comment>
<sequence length="246" mass="28241">MSGQSHVPKNFLGALGVVNRFLYFRDINDIKMNIITQNQIKRDKQLNMNQINHQSLEKKAQQPQPPPQQQPPQQQPPLPNFNRMNQAFQTIIQELSYLQNIPNANVIQALQTGQQNIQQTLNVIQQNMTTMQQNMAMMQQNMQNMTAMQQTMQMTLATIQQNIQIVDMRSYYRSVNSRITSENEAIIALPNFQNAYPNPFPINVRNLRGLTGQNLDTLLAFYGLQVTGGLDARQKRLAKYLGIKLL</sequence>
<evidence type="ECO:0000256" key="1">
    <source>
        <dbReference type="SAM" id="MobiDB-lite"/>
    </source>
</evidence>
<dbReference type="EMBL" id="AUPC02000318">
    <property type="protein sequence ID" value="POG61987.1"/>
    <property type="molecule type" value="Genomic_DNA"/>
</dbReference>
<dbReference type="Pfam" id="PF07957">
    <property type="entry name" value="DUF3294"/>
    <property type="match status" value="1"/>
</dbReference>
<protein>
    <submittedName>
        <fullName evidence="2">Uncharacterized protein</fullName>
    </submittedName>
</protein>
<reference evidence="2 3" key="2">
    <citation type="journal article" date="2018" name="New Phytol.">
        <title>High intraspecific genome diversity in the model arbuscular mycorrhizal symbiont Rhizophagus irregularis.</title>
        <authorList>
            <person name="Chen E.C.H."/>
            <person name="Morin E."/>
            <person name="Beaudet D."/>
            <person name="Noel J."/>
            <person name="Yildirir G."/>
            <person name="Ndikumana S."/>
            <person name="Charron P."/>
            <person name="St-Onge C."/>
            <person name="Giorgi J."/>
            <person name="Kruger M."/>
            <person name="Marton T."/>
            <person name="Ropars J."/>
            <person name="Grigoriev I.V."/>
            <person name="Hainaut M."/>
            <person name="Henrissat B."/>
            <person name="Roux C."/>
            <person name="Martin F."/>
            <person name="Corradi N."/>
        </authorList>
    </citation>
    <scope>NUCLEOTIDE SEQUENCE [LARGE SCALE GENOMIC DNA]</scope>
    <source>
        <strain evidence="2 3">DAOM 197198</strain>
    </source>
</reference>
<dbReference type="Proteomes" id="UP000018888">
    <property type="component" value="Unassembled WGS sequence"/>
</dbReference>
<dbReference type="InterPro" id="IPR012917">
    <property type="entry name" value="DUF3294"/>
</dbReference>
<dbReference type="VEuPathDB" id="FungiDB:RhiirFUN_007269"/>
<reference evidence="2 3" key="1">
    <citation type="journal article" date="2013" name="Proc. Natl. Acad. Sci. U.S.A.">
        <title>Genome of an arbuscular mycorrhizal fungus provides insight into the oldest plant symbiosis.</title>
        <authorList>
            <person name="Tisserant E."/>
            <person name="Malbreil M."/>
            <person name="Kuo A."/>
            <person name="Kohler A."/>
            <person name="Symeonidi A."/>
            <person name="Balestrini R."/>
            <person name="Charron P."/>
            <person name="Duensing N."/>
            <person name="Frei Dit Frey N."/>
            <person name="Gianinazzi-Pearson V."/>
            <person name="Gilbert L.B."/>
            <person name="Handa Y."/>
            <person name="Herr J.R."/>
            <person name="Hijri M."/>
            <person name="Koul R."/>
            <person name="Kawaguchi M."/>
            <person name="Krajinski F."/>
            <person name="Lammers P.J."/>
            <person name="Masclaux F.G."/>
            <person name="Murat C."/>
            <person name="Morin E."/>
            <person name="Ndikumana S."/>
            <person name="Pagni M."/>
            <person name="Petitpierre D."/>
            <person name="Requena N."/>
            <person name="Rosikiewicz P."/>
            <person name="Riley R."/>
            <person name="Saito K."/>
            <person name="San Clemente H."/>
            <person name="Shapiro H."/>
            <person name="van Tuinen D."/>
            <person name="Becard G."/>
            <person name="Bonfante P."/>
            <person name="Paszkowski U."/>
            <person name="Shachar-Hill Y.Y."/>
            <person name="Tuskan G.A."/>
            <person name="Young P.W."/>
            <person name="Sanders I.R."/>
            <person name="Henrissat B."/>
            <person name="Rensing S.A."/>
            <person name="Grigoriev I.V."/>
            <person name="Corradi N."/>
            <person name="Roux C."/>
            <person name="Martin F."/>
        </authorList>
    </citation>
    <scope>NUCLEOTIDE SEQUENCE [LARGE SCALE GENOMIC DNA]</scope>
    <source>
        <strain evidence="2 3">DAOM 197198</strain>
    </source>
</reference>
<gene>
    <name evidence="2" type="ORF">GLOIN_2v1485812</name>
</gene>
<feature type="compositionally biased region" description="Pro residues" evidence="1">
    <location>
        <begin position="63"/>
        <end position="79"/>
    </location>
</feature>
<evidence type="ECO:0000313" key="3">
    <source>
        <dbReference type="Proteomes" id="UP000018888"/>
    </source>
</evidence>